<protein>
    <submittedName>
        <fullName evidence="1">Alpha/beta hydrolase</fullName>
    </submittedName>
</protein>
<dbReference type="SUPFAM" id="SSF53474">
    <property type="entry name" value="alpha/beta-Hydrolases"/>
    <property type="match status" value="1"/>
</dbReference>
<dbReference type="EMBL" id="RJTM01000012">
    <property type="protein sequence ID" value="RNL93381.1"/>
    <property type="molecule type" value="Genomic_DNA"/>
</dbReference>
<dbReference type="PANTHER" id="PTHR15394">
    <property type="entry name" value="SERINE HYDROLASE RBBP9"/>
    <property type="match status" value="1"/>
</dbReference>
<dbReference type="OrthoDB" id="9804993at2"/>
<dbReference type="GO" id="GO:0016787">
    <property type="term" value="F:hydrolase activity"/>
    <property type="evidence" value="ECO:0007669"/>
    <property type="project" value="UniProtKB-KW"/>
</dbReference>
<dbReference type="Proteomes" id="UP000267469">
    <property type="component" value="Unassembled WGS sequence"/>
</dbReference>
<sequence>MKKQILFIHGGGEGGYEADTKLADSLRKELGDAYEVLNPEIHFNDTLPDFGWLKQIGKEISLVKEEIILAGHSFGASMLLKYLSENQIPKKIDGLFLIAAPYWHGDEAWKKGIKLHNSFTDSIPKDIPIFLYQCEDDEVVPLAHLEFYVQNLPQAIVRRISSGGHQFNNDLSLVAKDIKSL</sequence>
<dbReference type="InterPro" id="IPR010662">
    <property type="entry name" value="RBBP9/YdeN"/>
</dbReference>
<proteinExistence type="predicted"/>
<comment type="caution">
    <text evidence="1">The sequence shown here is derived from an EMBL/GenBank/DDBJ whole genome shotgun (WGS) entry which is preliminary data.</text>
</comment>
<dbReference type="RefSeq" id="WP_123214475.1">
    <property type="nucleotide sequence ID" value="NZ_RJTM01000012.1"/>
</dbReference>
<accession>A0A3N0EZZ8</accession>
<evidence type="ECO:0000313" key="1">
    <source>
        <dbReference type="EMBL" id="RNL93381.1"/>
    </source>
</evidence>
<gene>
    <name evidence="1" type="ORF">ED312_02740</name>
</gene>
<keyword evidence="1" id="KW-0378">Hydrolase</keyword>
<dbReference type="AlphaFoldDB" id="A0A3N0EZZ8"/>
<name>A0A3N0EZZ8_SINP1</name>
<evidence type="ECO:0000313" key="2">
    <source>
        <dbReference type="Proteomes" id="UP000267469"/>
    </source>
</evidence>
<reference evidence="1 2" key="1">
    <citation type="submission" date="2018-10" db="EMBL/GenBank/DDBJ databases">
        <title>Sinomicrobium pectinilyticum sp. nov., a pectinase-producing bacterium isolated from alkaline and saline soil, and emended description of the genus Sinomicrobium.</title>
        <authorList>
            <person name="Cheng B."/>
            <person name="Li C."/>
            <person name="Lai Q."/>
            <person name="Du M."/>
            <person name="Shao Z."/>
            <person name="Xu P."/>
            <person name="Yang C."/>
        </authorList>
    </citation>
    <scope>NUCLEOTIDE SEQUENCE [LARGE SCALE GENOMIC DNA]</scope>
    <source>
        <strain evidence="1 2">5DNS001</strain>
    </source>
</reference>
<dbReference type="InterPro" id="IPR029058">
    <property type="entry name" value="AB_hydrolase_fold"/>
</dbReference>
<keyword evidence="2" id="KW-1185">Reference proteome</keyword>
<organism evidence="1 2">
    <name type="scientific">Sinomicrobium pectinilyticum</name>
    <dbReference type="NCBI Taxonomy" id="1084421"/>
    <lineage>
        <taxon>Bacteria</taxon>
        <taxon>Pseudomonadati</taxon>
        <taxon>Bacteroidota</taxon>
        <taxon>Flavobacteriia</taxon>
        <taxon>Flavobacteriales</taxon>
        <taxon>Flavobacteriaceae</taxon>
        <taxon>Sinomicrobium</taxon>
    </lineage>
</organism>
<dbReference type="PANTHER" id="PTHR15394:SF3">
    <property type="entry name" value="SERINE HYDROLASE RBBP9"/>
    <property type="match status" value="1"/>
</dbReference>
<dbReference type="Pfam" id="PF06821">
    <property type="entry name" value="Ser_hydrolase"/>
    <property type="match status" value="1"/>
</dbReference>
<dbReference type="Gene3D" id="3.40.50.1820">
    <property type="entry name" value="alpha/beta hydrolase"/>
    <property type="match status" value="1"/>
</dbReference>